<dbReference type="CDD" id="cd05233">
    <property type="entry name" value="SDR_c"/>
    <property type="match status" value="1"/>
</dbReference>
<protein>
    <submittedName>
        <fullName evidence="4">3-oxoacyl-[acyl-carrier protein] reductase</fullName>
    </submittedName>
</protein>
<evidence type="ECO:0000256" key="1">
    <source>
        <dbReference type="ARBA" id="ARBA00006484"/>
    </source>
</evidence>
<name>A0A1H3TFL8_9MICO</name>
<dbReference type="InterPro" id="IPR020904">
    <property type="entry name" value="Sc_DH/Rdtase_CS"/>
</dbReference>
<accession>A0A1H3TFL8</accession>
<dbReference type="Gene3D" id="3.40.50.720">
    <property type="entry name" value="NAD(P)-binding Rossmann-like Domain"/>
    <property type="match status" value="1"/>
</dbReference>
<evidence type="ECO:0000256" key="2">
    <source>
        <dbReference type="ARBA" id="ARBA00023002"/>
    </source>
</evidence>
<dbReference type="FunFam" id="3.40.50.720:FF:000173">
    <property type="entry name" value="3-oxoacyl-[acyl-carrier protein] reductase"/>
    <property type="match status" value="1"/>
</dbReference>
<dbReference type="GO" id="GO:0032787">
    <property type="term" value="P:monocarboxylic acid metabolic process"/>
    <property type="evidence" value="ECO:0007669"/>
    <property type="project" value="UniProtKB-ARBA"/>
</dbReference>
<sequence length="259" mass="27005">MTSESRGNVEGHVAMVTGGASGIGRATALMLAREGADIVVCDLNAEGGESLVAEVEALGRRAVAIPTDSTDEGQVAWLVAAGLDRLGKIDILVNNAGIVTTDRTVDLEKAAWDRVVAVHLGSMFVATKAVLADMRTRRWGRIVNVTSRAAHRGRIGNGPYAAAKGGMLAYGRVLAMETAEWGITVNNVAPGNTLTPMLASVFPTPESQADEARSSGHITVPTRLIDADEIAGAVLYFCGPYSDQTTGTTLHVNGGSFMA</sequence>
<dbReference type="InterPro" id="IPR050259">
    <property type="entry name" value="SDR"/>
</dbReference>
<dbReference type="PROSITE" id="PS00061">
    <property type="entry name" value="ADH_SHORT"/>
    <property type="match status" value="1"/>
</dbReference>
<dbReference type="OrthoDB" id="286404at2"/>
<dbReference type="PANTHER" id="PTHR42879:SF2">
    <property type="entry name" value="3-OXOACYL-[ACYL-CARRIER-PROTEIN] REDUCTASE FABG"/>
    <property type="match status" value="1"/>
</dbReference>
<dbReference type="SUPFAM" id="SSF51735">
    <property type="entry name" value="NAD(P)-binding Rossmann-fold domains"/>
    <property type="match status" value="1"/>
</dbReference>
<dbReference type="PANTHER" id="PTHR42879">
    <property type="entry name" value="3-OXOACYL-(ACYL-CARRIER-PROTEIN) REDUCTASE"/>
    <property type="match status" value="1"/>
</dbReference>
<dbReference type="GO" id="GO:0016491">
    <property type="term" value="F:oxidoreductase activity"/>
    <property type="evidence" value="ECO:0007669"/>
    <property type="project" value="UniProtKB-KW"/>
</dbReference>
<evidence type="ECO:0000313" key="5">
    <source>
        <dbReference type="Proteomes" id="UP000198891"/>
    </source>
</evidence>
<gene>
    <name evidence="4" type="ORF">SAMN05216554_4181</name>
</gene>
<dbReference type="EMBL" id="FNPZ01000005">
    <property type="protein sequence ID" value="SDZ49026.1"/>
    <property type="molecule type" value="Genomic_DNA"/>
</dbReference>
<dbReference type="PRINTS" id="PR00081">
    <property type="entry name" value="GDHRDH"/>
</dbReference>
<dbReference type="RefSeq" id="WP_092557476.1">
    <property type="nucleotide sequence ID" value="NZ_FNPZ01000005.1"/>
</dbReference>
<dbReference type="InterPro" id="IPR036291">
    <property type="entry name" value="NAD(P)-bd_dom_sf"/>
</dbReference>
<dbReference type="STRING" id="381665.SAMN05216554_4181"/>
<dbReference type="Proteomes" id="UP000198891">
    <property type="component" value="Unassembled WGS sequence"/>
</dbReference>
<organism evidence="4 5">
    <name type="scientific">Herbiconiux ginsengi</name>
    <dbReference type="NCBI Taxonomy" id="381665"/>
    <lineage>
        <taxon>Bacteria</taxon>
        <taxon>Bacillati</taxon>
        <taxon>Actinomycetota</taxon>
        <taxon>Actinomycetes</taxon>
        <taxon>Micrococcales</taxon>
        <taxon>Microbacteriaceae</taxon>
        <taxon>Herbiconiux</taxon>
    </lineage>
</organism>
<evidence type="ECO:0000313" key="4">
    <source>
        <dbReference type="EMBL" id="SDZ49026.1"/>
    </source>
</evidence>
<dbReference type="AlphaFoldDB" id="A0A1H3TFL8"/>
<keyword evidence="5" id="KW-1185">Reference proteome</keyword>
<comment type="similarity">
    <text evidence="1 3">Belongs to the short-chain dehydrogenases/reductases (SDR) family.</text>
</comment>
<evidence type="ECO:0000256" key="3">
    <source>
        <dbReference type="RuleBase" id="RU000363"/>
    </source>
</evidence>
<dbReference type="PRINTS" id="PR00080">
    <property type="entry name" value="SDRFAMILY"/>
</dbReference>
<keyword evidence="2" id="KW-0560">Oxidoreductase</keyword>
<proteinExistence type="inferred from homology"/>
<reference evidence="4 5" key="1">
    <citation type="submission" date="2016-10" db="EMBL/GenBank/DDBJ databases">
        <authorList>
            <person name="de Groot N.N."/>
        </authorList>
    </citation>
    <scope>NUCLEOTIDE SEQUENCE [LARGE SCALE GENOMIC DNA]</scope>
    <source>
        <strain evidence="4 5">CGMCC 4.3491</strain>
    </source>
</reference>
<dbReference type="InterPro" id="IPR002347">
    <property type="entry name" value="SDR_fam"/>
</dbReference>
<dbReference type="Pfam" id="PF00106">
    <property type="entry name" value="adh_short"/>
    <property type="match status" value="1"/>
</dbReference>